<dbReference type="Proteomes" id="UP001138500">
    <property type="component" value="Unassembled WGS sequence"/>
</dbReference>
<accession>A0A9W7STS8</accession>
<evidence type="ECO:0000256" key="1">
    <source>
        <dbReference type="SAM" id="MobiDB-lite"/>
    </source>
</evidence>
<organism evidence="2 3">
    <name type="scientific">Teratosphaeria destructans</name>
    <dbReference type="NCBI Taxonomy" id="418781"/>
    <lineage>
        <taxon>Eukaryota</taxon>
        <taxon>Fungi</taxon>
        <taxon>Dikarya</taxon>
        <taxon>Ascomycota</taxon>
        <taxon>Pezizomycotina</taxon>
        <taxon>Dothideomycetes</taxon>
        <taxon>Dothideomycetidae</taxon>
        <taxon>Mycosphaerellales</taxon>
        <taxon>Teratosphaeriaceae</taxon>
        <taxon>Teratosphaeria</taxon>
    </lineage>
</organism>
<gene>
    <name evidence="2" type="ORF">Tdes44962_MAKER09287</name>
</gene>
<dbReference type="AlphaFoldDB" id="A0A9W7STS8"/>
<evidence type="ECO:0000313" key="3">
    <source>
        <dbReference type="Proteomes" id="UP001138500"/>
    </source>
</evidence>
<dbReference type="EMBL" id="RIBY02001545">
    <property type="protein sequence ID" value="KAH9828513.1"/>
    <property type="molecule type" value="Genomic_DNA"/>
</dbReference>
<protein>
    <submittedName>
        <fullName evidence="2">Uncharacterized protein</fullName>
    </submittedName>
</protein>
<dbReference type="OrthoDB" id="5413829at2759"/>
<sequence length="338" mass="36860">MASPIGRVEPKSQHVADSGIQPFLQQDFDPVDYLNTTLPTLSASTSIRNVQTRAVPLPDLSSQLQSLLAQLNAQTTRLSSTLNQLTDEIVRSGSRLAYEVEVLHGETTGLTDTLEVALKKDIEQFVPSDGQKAESRGNEVDGLETNTISRAGKQAEPEYLEQLRTLTEVRSRLDSVITVFGDAMAWPIAPSELAGVASSLISVSAPESDAETRDREEKGRDYIEKLRSDITEIVGAGSDQANVDAALSRIDELRALAGVWKGTAEEKARLKLIESLQKPVEERQKALEKAGQPVRKPGTSPSRGVDMRYGNLDAQGISEGGYGFLQNLRNLKNDLYVE</sequence>
<evidence type="ECO:0000313" key="2">
    <source>
        <dbReference type="EMBL" id="KAH9828513.1"/>
    </source>
</evidence>
<dbReference type="Gene3D" id="6.10.250.2790">
    <property type="match status" value="1"/>
</dbReference>
<proteinExistence type="predicted"/>
<reference evidence="2 3" key="1">
    <citation type="journal article" date="2018" name="IMA Fungus">
        <title>IMA Genome-F 10: Nine draft genome sequences of Claviceps purpurea s.lat., including C. arundinis, C. humidiphila, and C. cf. spartinae, pseudomolecules for the pitch canker pathogen Fusarium circinatum, draft genome of Davidsoniella eucalypti, Grosmannia galeiformis, Quambalaria eucalypti, and Teratosphaeria destructans.</title>
        <authorList>
            <person name="Wingfield B.D."/>
            <person name="Liu M."/>
            <person name="Nguyen H.D."/>
            <person name="Lane F.A."/>
            <person name="Morgan S.W."/>
            <person name="De Vos L."/>
            <person name="Wilken P.M."/>
            <person name="Duong T.A."/>
            <person name="Aylward J."/>
            <person name="Coetzee M.P."/>
            <person name="Dadej K."/>
            <person name="De Beer Z.W."/>
            <person name="Findlay W."/>
            <person name="Havenga M."/>
            <person name="Kolarik M."/>
            <person name="Menzies J.G."/>
            <person name="Naidoo K."/>
            <person name="Pochopski O."/>
            <person name="Shoukouhi P."/>
            <person name="Santana Q.C."/>
            <person name="Seifert K.A."/>
            <person name="Soal N."/>
            <person name="Steenkamp E.T."/>
            <person name="Tatham C.T."/>
            <person name="van der Nest M.A."/>
            <person name="Wingfield M.J."/>
        </authorList>
    </citation>
    <scope>NUCLEOTIDE SEQUENCE [LARGE SCALE GENOMIC DNA]</scope>
    <source>
        <strain evidence="2">CMW44962</strain>
    </source>
</reference>
<keyword evidence="3" id="KW-1185">Reference proteome</keyword>
<reference evidence="2 3" key="2">
    <citation type="journal article" date="2021" name="Curr. Genet.">
        <title>Genetic response to nitrogen starvation in the aggressive Eucalyptus foliar pathogen Teratosphaeria destructans.</title>
        <authorList>
            <person name="Havenga M."/>
            <person name="Wingfield B.D."/>
            <person name="Wingfield M.J."/>
            <person name="Dreyer L.L."/>
            <person name="Roets F."/>
            <person name="Aylward J."/>
        </authorList>
    </citation>
    <scope>NUCLEOTIDE SEQUENCE [LARGE SCALE GENOMIC DNA]</scope>
    <source>
        <strain evidence="2">CMW44962</strain>
    </source>
</reference>
<name>A0A9W7STS8_9PEZI</name>
<comment type="caution">
    <text evidence="2">The sequence shown here is derived from an EMBL/GenBank/DDBJ whole genome shotgun (WGS) entry which is preliminary data.</text>
</comment>
<feature type="region of interest" description="Disordered" evidence="1">
    <location>
        <begin position="284"/>
        <end position="308"/>
    </location>
</feature>